<feature type="non-terminal residue" evidence="1">
    <location>
        <position position="188"/>
    </location>
</feature>
<reference evidence="1 2" key="2">
    <citation type="submission" date="2013-02" db="EMBL/GenBank/DDBJ databases">
        <title>The Genome Sequence of Plasmodium falciparum Vietnam Oak-Knoll (FVO).</title>
        <authorList>
            <consortium name="The Broad Institute Genome Sequencing Platform"/>
            <consortium name="The Broad Institute Genome Sequencing Center for Infectious Disease"/>
            <person name="Neafsey D."/>
            <person name="Cheeseman I."/>
            <person name="Volkman S."/>
            <person name="Adams J."/>
            <person name="Walker B."/>
            <person name="Young S.K."/>
            <person name="Zeng Q."/>
            <person name="Gargeya S."/>
            <person name="Fitzgerald M."/>
            <person name="Haas B."/>
            <person name="Abouelleil A."/>
            <person name="Alvarado L."/>
            <person name="Arachchi H.M."/>
            <person name="Berlin A.M."/>
            <person name="Chapman S.B."/>
            <person name="Dewar J."/>
            <person name="Goldberg J."/>
            <person name="Griggs A."/>
            <person name="Gujja S."/>
            <person name="Hansen M."/>
            <person name="Howarth C."/>
            <person name="Imamovic A."/>
            <person name="Larimer J."/>
            <person name="McCowan C."/>
            <person name="Murphy C."/>
            <person name="Neiman D."/>
            <person name="Pearson M."/>
            <person name="Priest M."/>
            <person name="Roberts A."/>
            <person name="Saif S."/>
            <person name="Shea T."/>
            <person name="Sisk P."/>
            <person name="Sykes S."/>
            <person name="Wortman J."/>
            <person name="Nusbaum C."/>
            <person name="Birren B."/>
        </authorList>
    </citation>
    <scope>NUCLEOTIDE SEQUENCE [LARGE SCALE GENOMIC DNA]</scope>
    <source>
        <strain evidence="2">Vietnam Oak-Knoll (FVO)</strain>
    </source>
</reference>
<evidence type="ECO:0000313" key="2">
    <source>
        <dbReference type="Proteomes" id="UP000030690"/>
    </source>
</evidence>
<gene>
    <name evidence="1" type="ORF">PFFVO_02315</name>
</gene>
<evidence type="ECO:0000313" key="1">
    <source>
        <dbReference type="EMBL" id="ETW18814.1"/>
    </source>
</evidence>
<proteinExistence type="predicted"/>
<dbReference type="EMBL" id="KI925077">
    <property type="protein sequence ID" value="ETW18814.1"/>
    <property type="molecule type" value="Genomic_DNA"/>
</dbReference>
<sequence>MIYFDIPSKNNLSYEYYDTQSLIDNKRIHSFLNNSCAFYSFQNKEKCKQERFEEYLNFLQQKSNIYNNNNKQIERNENDYNVIKNKIQYKKKENYNITTYSHFVPEENLQDKQKRPYTHNEYYMDHTYNKQHLNDKYHKHNIHDINNNHYIKHKDHLHDTHYIFNKHNNEKINIKKNIKAHVSQLHVS</sequence>
<name>A0A024V8M3_PLAFA</name>
<organism evidence="1 2">
    <name type="scientific">Plasmodium falciparum Vietnam Oak-Knoll</name>
    <name type="common">FVO</name>
    <dbReference type="NCBI Taxonomy" id="1036723"/>
    <lineage>
        <taxon>Eukaryota</taxon>
        <taxon>Sar</taxon>
        <taxon>Alveolata</taxon>
        <taxon>Apicomplexa</taxon>
        <taxon>Aconoidasida</taxon>
        <taxon>Haemosporida</taxon>
        <taxon>Plasmodiidae</taxon>
        <taxon>Plasmodium</taxon>
        <taxon>Plasmodium (Laverania)</taxon>
    </lineage>
</organism>
<accession>A0A024V8M3</accession>
<reference evidence="1 2" key="1">
    <citation type="submission" date="2013-02" db="EMBL/GenBank/DDBJ databases">
        <title>The Genome Annotation of Plasmodium falciparum Vietnam Oak-Knoll (FVO).</title>
        <authorList>
            <consortium name="The Broad Institute Genome Sequencing Platform"/>
            <consortium name="The Broad Institute Genome Sequencing Center for Infectious Disease"/>
            <person name="Neafsey D."/>
            <person name="Hoffman S."/>
            <person name="Volkman S."/>
            <person name="Rosenthal P."/>
            <person name="Walker B."/>
            <person name="Young S.K."/>
            <person name="Zeng Q."/>
            <person name="Gargeya S."/>
            <person name="Fitzgerald M."/>
            <person name="Haas B."/>
            <person name="Abouelleil A."/>
            <person name="Allen A.W."/>
            <person name="Alvarado L."/>
            <person name="Arachchi H.M."/>
            <person name="Berlin A.M."/>
            <person name="Chapman S.B."/>
            <person name="Gainer-Dewar J."/>
            <person name="Goldberg J."/>
            <person name="Griggs A."/>
            <person name="Gujja S."/>
            <person name="Hansen M."/>
            <person name="Howarth C."/>
            <person name="Imamovic A."/>
            <person name="Ireland A."/>
            <person name="Larimer J."/>
            <person name="McCowan C."/>
            <person name="Murphy C."/>
            <person name="Pearson M."/>
            <person name="Poon T.W."/>
            <person name="Priest M."/>
            <person name="Roberts A."/>
            <person name="Saif S."/>
            <person name="Shea T."/>
            <person name="Sisk P."/>
            <person name="Sykes S."/>
            <person name="Wortman J."/>
            <person name="Nusbaum C."/>
            <person name="Birren B."/>
        </authorList>
    </citation>
    <scope>NUCLEOTIDE SEQUENCE [LARGE SCALE GENOMIC DNA]</scope>
    <source>
        <strain evidence="2">Vietnam Oak-Knoll (FVO)</strain>
    </source>
</reference>
<dbReference type="AlphaFoldDB" id="A0A024V8M3"/>
<dbReference type="OrthoDB" id="336882at2759"/>
<dbReference type="Proteomes" id="UP000030690">
    <property type="component" value="Unassembled WGS sequence"/>
</dbReference>
<protein>
    <submittedName>
        <fullName evidence="1">Uncharacterized protein</fullName>
    </submittedName>
</protein>